<dbReference type="AlphaFoldDB" id="A0A9X1NWZ0"/>
<dbReference type="Gene3D" id="3.40.50.1820">
    <property type="entry name" value="alpha/beta hydrolase"/>
    <property type="match status" value="1"/>
</dbReference>
<feature type="region of interest" description="Disordered" evidence="1">
    <location>
        <begin position="1"/>
        <end position="55"/>
    </location>
</feature>
<sequence length="370" mass="40735">MQTQSAPQRQDSDTSASTRSAAGPGPRDVPRAGDDTLLRPRLFPTPDNPIPPAVADPRRHTVGFFTGAGGRRLRYAVFRSGDAAAKGTVVLLHGRNESIEKYFEMVGDLVARGLWVATFDWRGQAGSERLLKQLRRGHVRRFSDYEEDLSIFLEKIVLPDTRLPFFLVAHSMGALVALAQAPRLATRIDRMVLNAPFVALGNQRMSHGKIGLLSAAFSLFGLGALALSKEQPMLFPQNLVSSDPVRYARNAEIAQAHPELALGPPSARWLHETFRAIRRVTRREHLTRITVPTLLLAPTRDRLVPYAAIEALARNFRAATLIPIDGARHEVFQEDDRYRAQAIAAIDAFIPGSTGPDVTESLSGDDMLVL</sequence>
<dbReference type="EMBL" id="JAJOZR010000025">
    <property type="protein sequence ID" value="MCD7111890.1"/>
    <property type="molecule type" value="Genomic_DNA"/>
</dbReference>
<dbReference type="GO" id="GO:0016787">
    <property type="term" value="F:hydrolase activity"/>
    <property type="evidence" value="ECO:0007669"/>
    <property type="project" value="UniProtKB-KW"/>
</dbReference>
<organism evidence="3 4">
    <name type="scientific">Rhizobium quercicola</name>
    <dbReference type="NCBI Taxonomy" id="2901226"/>
    <lineage>
        <taxon>Bacteria</taxon>
        <taxon>Pseudomonadati</taxon>
        <taxon>Pseudomonadota</taxon>
        <taxon>Alphaproteobacteria</taxon>
        <taxon>Hyphomicrobiales</taxon>
        <taxon>Rhizobiaceae</taxon>
        <taxon>Rhizobium/Agrobacterium group</taxon>
        <taxon>Rhizobium</taxon>
    </lineage>
</organism>
<keyword evidence="4" id="KW-1185">Reference proteome</keyword>
<evidence type="ECO:0000259" key="2">
    <source>
        <dbReference type="Pfam" id="PF12146"/>
    </source>
</evidence>
<dbReference type="PANTHER" id="PTHR11614">
    <property type="entry name" value="PHOSPHOLIPASE-RELATED"/>
    <property type="match status" value="1"/>
</dbReference>
<feature type="compositionally biased region" description="Low complexity" evidence="1">
    <location>
        <begin position="13"/>
        <end position="22"/>
    </location>
</feature>
<dbReference type="InterPro" id="IPR029058">
    <property type="entry name" value="AB_hydrolase_fold"/>
</dbReference>
<protein>
    <submittedName>
        <fullName evidence="3">Alpha/beta hydrolase</fullName>
    </submittedName>
</protein>
<name>A0A9X1NWZ0_9HYPH</name>
<dbReference type="SUPFAM" id="SSF53474">
    <property type="entry name" value="alpha/beta-Hydrolases"/>
    <property type="match status" value="1"/>
</dbReference>
<reference evidence="3" key="1">
    <citation type="submission" date="2021-12" db="EMBL/GenBank/DDBJ databases">
        <authorList>
            <person name="Li Y."/>
        </authorList>
    </citation>
    <scope>NUCLEOTIDE SEQUENCE</scope>
    <source>
        <strain evidence="3">DKSPLA3</strain>
    </source>
</reference>
<dbReference type="InterPro" id="IPR022742">
    <property type="entry name" value="Hydrolase_4"/>
</dbReference>
<evidence type="ECO:0000313" key="3">
    <source>
        <dbReference type="EMBL" id="MCD7111890.1"/>
    </source>
</evidence>
<keyword evidence="3" id="KW-0378">Hydrolase</keyword>
<evidence type="ECO:0000256" key="1">
    <source>
        <dbReference type="SAM" id="MobiDB-lite"/>
    </source>
</evidence>
<feature type="compositionally biased region" description="Basic and acidic residues" evidence="1">
    <location>
        <begin position="28"/>
        <end position="38"/>
    </location>
</feature>
<feature type="domain" description="Serine aminopeptidase S33" evidence="2">
    <location>
        <begin position="84"/>
        <end position="336"/>
    </location>
</feature>
<dbReference type="InterPro" id="IPR051044">
    <property type="entry name" value="MAG_DAG_Lipase"/>
</dbReference>
<dbReference type="Pfam" id="PF12146">
    <property type="entry name" value="Hydrolase_4"/>
    <property type="match status" value="1"/>
</dbReference>
<dbReference type="Proteomes" id="UP001139089">
    <property type="component" value="Unassembled WGS sequence"/>
</dbReference>
<gene>
    <name evidence="3" type="ORF">LRX75_22950</name>
</gene>
<accession>A0A9X1NWZ0</accession>
<evidence type="ECO:0000313" key="4">
    <source>
        <dbReference type="Proteomes" id="UP001139089"/>
    </source>
</evidence>
<comment type="caution">
    <text evidence="3">The sequence shown here is derived from an EMBL/GenBank/DDBJ whole genome shotgun (WGS) entry which is preliminary data.</text>
</comment>
<proteinExistence type="predicted"/>